<dbReference type="GO" id="GO:0016460">
    <property type="term" value="C:myosin II complex"/>
    <property type="evidence" value="ECO:0007669"/>
    <property type="project" value="TreeGrafter"/>
</dbReference>
<evidence type="ECO:0000256" key="2">
    <source>
        <dbReference type="SAM" id="MobiDB-lite"/>
    </source>
</evidence>
<feature type="compositionally biased region" description="Acidic residues" evidence="2">
    <location>
        <begin position="607"/>
        <end position="633"/>
    </location>
</feature>
<dbReference type="Gene3D" id="1.10.287.1490">
    <property type="match status" value="1"/>
</dbReference>
<dbReference type="Proteomes" id="UP000704712">
    <property type="component" value="Unassembled WGS sequence"/>
</dbReference>
<feature type="region of interest" description="Disordered" evidence="2">
    <location>
        <begin position="346"/>
        <end position="760"/>
    </location>
</feature>
<sequence length="1041" mass="108966">MSPAKRTGKSSGKAPSTTPPVSPSSMSPTDLRVLAQALSDQVQTLTAELQTAQDAQDQAASLHTAQLQTLRTQIHDQAMEIQGWEHRAASRSQDLRLLLADQAVEIRDLTGRLDRASRQRDVMRDDNDHLLREMALAGSEIHQLQSQIHDLERDLEDSQTAGAAADVSLDRLRDELRLTQEEVVTNDYVGSAHGGSALGSARGGSPAPNPPPSSPDVALAQLSEELQDTKESLERASAGRDYALEEFVRMTRLRDEIQAKLADSELQRDKATTEWADAERTQTELESKLRRMSDKLKKADATTAKLQDQLSAAQTQQQQLILERDRGLSERDLARRRLALVTAAVSDPLPPLSGPSQAASVSAPLPTVSGADSSTAKRPRSTSPAPSTGSSRPHKQARASPKAKPKTTPVSKSAPQAGSTSVSKAGSTPAPKTSVSPSKSDAGSKSGSTARSKSTSASKTGSAATSKAGVGSKAGSTAATSKSGSGPKTGSTASKTGSVASSKTGSAVSKTRSTAKTGSTSKTGSTAGPSVTTPAVPRPASIGHPPARAGPGKGKAKRVIPPGCGLGSSEDDEDEESDWSDGSGPPNRSSSKHTSSSGPYPFTLSDGGDDDDDDDDGSPEDSEEAQAAEDALEEDTRRALSQSRSEARRRSLSTPPPQVAGTAGSGGDTAGSAIQVDSDGGSGSDGGRGSPRGDGLLGSGGGGSPGGRSPGSGGGGSPHGGGSSGSPHGGGSPGSPHGGGSPGSSHGGGSPGSVLIPAPPNSSLPGMLPVAPFGPDAAFIPGRRAPVAFATRDIEPWSAKKLNRVAVISMKITVLFPELPFRAEWIFPRTADAIPRAGYVDSLITRPLVEELTSAAPWDTLVTTPVDPVSFRGDVRGRLGVFVRAFRDFASKHRVAIWEGTHRFPISRNQLQGSTWLSNFNKQRGNRRSHAGRAWKRVLVILVLAIQDGWCDVDILLDPSFLHLPRRGDKVAWFPGSVSRQANLEDPNLHRPEPTSLLEALREIDEAEPWRIQFRGDLSQHPGRQIQRLVGKFFNVQPKTT</sequence>
<dbReference type="PANTHER" id="PTHR45615:SF40">
    <property type="entry name" value="MYOSIN HEAVY CHAIN, NON-MUSCLE"/>
    <property type="match status" value="1"/>
</dbReference>
<reference evidence="3" key="1">
    <citation type="submission" date="2020-03" db="EMBL/GenBank/DDBJ databases">
        <title>Hybrid Assembly of Korean Phytophthora infestans isolates.</title>
        <authorList>
            <person name="Prokchorchik M."/>
            <person name="Lee Y."/>
            <person name="Seo J."/>
            <person name="Cho J.-H."/>
            <person name="Park Y.-E."/>
            <person name="Jang D.-C."/>
            <person name="Im J.-S."/>
            <person name="Choi J.-G."/>
            <person name="Park H.-J."/>
            <person name="Lee G.-B."/>
            <person name="Lee Y.-G."/>
            <person name="Hong S.-Y."/>
            <person name="Cho K."/>
            <person name="Sohn K.H."/>
        </authorList>
    </citation>
    <scope>NUCLEOTIDE SEQUENCE</scope>
    <source>
        <strain evidence="3">KR_2_A2</strain>
    </source>
</reference>
<feature type="coiled-coil region" evidence="1">
    <location>
        <begin position="99"/>
        <end position="161"/>
    </location>
</feature>
<feature type="coiled-coil region" evidence="1">
    <location>
        <begin position="219"/>
        <end position="316"/>
    </location>
</feature>
<feature type="compositionally biased region" description="Polar residues" evidence="2">
    <location>
        <begin position="586"/>
        <end position="598"/>
    </location>
</feature>
<evidence type="ECO:0000256" key="1">
    <source>
        <dbReference type="SAM" id="Coils"/>
    </source>
</evidence>
<evidence type="ECO:0000313" key="4">
    <source>
        <dbReference type="Proteomes" id="UP000704712"/>
    </source>
</evidence>
<proteinExistence type="predicted"/>
<dbReference type="GO" id="GO:0000146">
    <property type="term" value="F:microfilament motor activity"/>
    <property type="evidence" value="ECO:0007669"/>
    <property type="project" value="TreeGrafter"/>
</dbReference>
<evidence type="ECO:0000313" key="3">
    <source>
        <dbReference type="EMBL" id="KAF4132098.1"/>
    </source>
</evidence>
<organism evidence="3 4">
    <name type="scientific">Phytophthora infestans</name>
    <name type="common">Potato late blight agent</name>
    <name type="synonym">Botrytis infestans</name>
    <dbReference type="NCBI Taxonomy" id="4787"/>
    <lineage>
        <taxon>Eukaryota</taxon>
        <taxon>Sar</taxon>
        <taxon>Stramenopiles</taxon>
        <taxon>Oomycota</taxon>
        <taxon>Peronosporomycetes</taxon>
        <taxon>Peronosporales</taxon>
        <taxon>Peronosporaceae</taxon>
        <taxon>Phytophthora</taxon>
    </lineage>
</organism>
<name>A0A8S9U1R8_PHYIN</name>
<dbReference type="GO" id="GO:0032982">
    <property type="term" value="C:myosin filament"/>
    <property type="evidence" value="ECO:0007669"/>
    <property type="project" value="TreeGrafter"/>
</dbReference>
<protein>
    <submittedName>
        <fullName evidence="3">Uncharacterized protein</fullName>
    </submittedName>
</protein>
<dbReference type="PANTHER" id="PTHR45615">
    <property type="entry name" value="MYOSIN HEAVY CHAIN, NON-MUSCLE"/>
    <property type="match status" value="1"/>
</dbReference>
<feature type="compositionally biased region" description="Low complexity" evidence="2">
    <location>
        <begin position="443"/>
        <end position="530"/>
    </location>
</feature>
<feature type="compositionally biased region" description="Acidic residues" evidence="2">
    <location>
        <begin position="569"/>
        <end position="579"/>
    </location>
</feature>
<gene>
    <name evidence="3" type="ORF">GN958_ATG18712</name>
</gene>
<dbReference type="GO" id="GO:0110085">
    <property type="term" value="C:mitotic actomyosin contractile ring"/>
    <property type="evidence" value="ECO:0007669"/>
    <property type="project" value="TreeGrafter"/>
</dbReference>
<feature type="compositionally biased region" description="Basic residues" evidence="2">
    <location>
        <begin position="392"/>
        <end position="405"/>
    </location>
</feature>
<keyword evidence="1" id="KW-0175">Coiled coil</keyword>
<feature type="compositionally biased region" description="Polar residues" evidence="2">
    <location>
        <begin position="370"/>
        <end position="391"/>
    </location>
</feature>
<feature type="region of interest" description="Disordered" evidence="2">
    <location>
        <begin position="1"/>
        <end position="30"/>
    </location>
</feature>
<feature type="compositionally biased region" description="Gly residues" evidence="2">
    <location>
        <begin position="680"/>
        <end position="751"/>
    </location>
</feature>
<dbReference type="GO" id="GO:0051015">
    <property type="term" value="F:actin filament binding"/>
    <property type="evidence" value="ECO:0007669"/>
    <property type="project" value="TreeGrafter"/>
</dbReference>
<dbReference type="GO" id="GO:1902404">
    <property type="term" value="P:mitotic actomyosin contractile ring contraction"/>
    <property type="evidence" value="ECO:0007669"/>
    <property type="project" value="TreeGrafter"/>
</dbReference>
<comment type="caution">
    <text evidence="3">The sequence shown here is derived from an EMBL/GenBank/DDBJ whole genome shotgun (WGS) entry which is preliminary data.</text>
</comment>
<feature type="compositionally biased region" description="Low complexity" evidence="2">
    <location>
        <begin position="670"/>
        <end position="679"/>
    </location>
</feature>
<feature type="region of interest" description="Disordered" evidence="2">
    <location>
        <begin position="187"/>
        <end position="216"/>
    </location>
</feature>
<accession>A0A8S9U1R8</accession>
<dbReference type="EMBL" id="JAACNO010002618">
    <property type="protein sequence ID" value="KAF4132098.1"/>
    <property type="molecule type" value="Genomic_DNA"/>
</dbReference>
<feature type="compositionally biased region" description="Polar residues" evidence="2">
    <location>
        <begin position="408"/>
        <end position="441"/>
    </location>
</feature>
<dbReference type="AlphaFoldDB" id="A0A8S9U1R8"/>